<feature type="region of interest" description="Disordered" evidence="12">
    <location>
        <begin position="232"/>
        <end position="260"/>
    </location>
</feature>
<comment type="similarity">
    <text evidence="7 11">Belongs to the HD-ZIP homeobox family. Class I subfamily.</text>
</comment>
<dbReference type="GO" id="GO:0005634">
    <property type="term" value="C:nucleus"/>
    <property type="evidence" value="ECO:0000318"/>
    <property type="project" value="GO_Central"/>
</dbReference>
<evidence type="ECO:0000256" key="8">
    <source>
        <dbReference type="ARBA" id="ARBA00037260"/>
    </source>
</evidence>
<feature type="compositionally biased region" description="Gly residues" evidence="12">
    <location>
        <begin position="116"/>
        <end position="129"/>
    </location>
</feature>
<dbReference type="Pfam" id="PF00046">
    <property type="entry name" value="Homeodomain"/>
    <property type="match status" value="1"/>
</dbReference>
<feature type="region of interest" description="Disordered" evidence="12">
    <location>
        <begin position="36"/>
        <end position="62"/>
    </location>
</feature>
<dbReference type="HOGENOM" id="CLU_071718_0_0_1"/>
<sequence length="335" mass="37452">MGPRAGFRTLGGERKRLCSPWCHIMRGAPAGFLYPQSQRPHVRIPGRGHERASPGWDHRRSNSLLGSIDRSVARSVDMDRPDHHQHQFYMPLPVQQQQQQLCAPMMDEQASFLAARGGGGRGGSGGTVAGKGERKRRFTEEQIRSLESMFHAHQAKLEPREKVELARELGLQPRQVAIWFQNKRARWRSKQLEHDYAALRAKFDALHARVEFLKQEKLALTTQLHELSERLREREDRAGSGVAATASSSSCNGGGVVGEEAEDDKRNVVLGCVDMEPPESCVLGGACATPADVSVESECDDHHHHLDYDDGFPESFCATPELWEPWPLVEWNAVA</sequence>
<dbReference type="InterPro" id="IPR045224">
    <property type="entry name" value="HDZip_class_I_plant"/>
</dbReference>
<organism evidence="14 15">
    <name type="scientific">Setaria italica</name>
    <name type="common">Foxtail millet</name>
    <name type="synonym">Panicum italicum</name>
    <dbReference type="NCBI Taxonomy" id="4555"/>
    <lineage>
        <taxon>Eukaryota</taxon>
        <taxon>Viridiplantae</taxon>
        <taxon>Streptophyta</taxon>
        <taxon>Embryophyta</taxon>
        <taxon>Tracheophyta</taxon>
        <taxon>Spermatophyta</taxon>
        <taxon>Magnoliopsida</taxon>
        <taxon>Liliopsida</taxon>
        <taxon>Poales</taxon>
        <taxon>Poaceae</taxon>
        <taxon>PACMAD clade</taxon>
        <taxon>Panicoideae</taxon>
        <taxon>Panicodae</taxon>
        <taxon>Paniceae</taxon>
        <taxon>Cenchrinae</taxon>
        <taxon>Setaria</taxon>
    </lineage>
</organism>
<dbReference type="Gene3D" id="1.10.10.60">
    <property type="entry name" value="Homeodomain-like"/>
    <property type="match status" value="1"/>
</dbReference>
<evidence type="ECO:0000256" key="3">
    <source>
        <dbReference type="ARBA" id="ARBA00023125"/>
    </source>
</evidence>
<accession>K3Y8K8</accession>
<evidence type="ECO:0000259" key="13">
    <source>
        <dbReference type="PROSITE" id="PS50071"/>
    </source>
</evidence>
<dbReference type="InterPro" id="IPR003106">
    <property type="entry name" value="Leu_zip_homeo"/>
</dbReference>
<evidence type="ECO:0000256" key="2">
    <source>
        <dbReference type="ARBA" id="ARBA00023015"/>
    </source>
</evidence>
<dbReference type="GO" id="GO:0043565">
    <property type="term" value="F:sequence-specific DNA binding"/>
    <property type="evidence" value="ECO:0000318"/>
    <property type="project" value="GO_Central"/>
</dbReference>
<dbReference type="PANTHER" id="PTHR24326">
    <property type="entry name" value="HOMEOBOX-LEUCINE ZIPPER PROTEIN"/>
    <property type="match status" value="1"/>
</dbReference>
<dbReference type="EnsemblPlants" id="KQK98308">
    <property type="protein sequence ID" value="KQK98308"/>
    <property type="gene ID" value="SETIT_010550mg"/>
</dbReference>
<keyword evidence="2 11" id="KW-0805">Transcription regulation</keyword>
<dbReference type="Proteomes" id="UP000004995">
    <property type="component" value="Unassembled WGS sequence"/>
</dbReference>
<evidence type="ECO:0000256" key="10">
    <source>
        <dbReference type="RuleBase" id="RU000682"/>
    </source>
</evidence>
<dbReference type="Pfam" id="PF02183">
    <property type="entry name" value="HALZ"/>
    <property type="match status" value="1"/>
</dbReference>
<dbReference type="EMBL" id="AGNK02004452">
    <property type="status" value="NOT_ANNOTATED_CDS"/>
    <property type="molecule type" value="Genomic_DNA"/>
</dbReference>
<evidence type="ECO:0000256" key="5">
    <source>
        <dbReference type="ARBA" id="ARBA00023163"/>
    </source>
</evidence>
<dbReference type="CDD" id="cd00086">
    <property type="entry name" value="homeodomain"/>
    <property type="match status" value="1"/>
</dbReference>
<feature type="region of interest" description="Disordered" evidence="12">
    <location>
        <begin position="115"/>
        <end position="136"/>
    </location>
</feature>
<dbReference type="Gramene" id="KQK98308">
    <property type="protein sequence ID" value="KQK98308"/>
    <property type="gene ID" value="SETIT_010550mg"/>
</dbReference>
<evidence type="ECO:0000313" key="14">
    <source>
        <dbReference type="EnsemblPlants" id="KQK98308"/>
    </source>
</evidence>
<keyword evidence="5 11" id="KW-0804">Transcription</keyword>
<dbReference type="InterPro" id="IPR017970">
    <property type="entry name" value="Homeobox_CS"/>
</dbReference>
<reference evidence="14" key="2">
    <citation type="submission" date="2018-08" db="UniProtKB">
        <authorList>
            <consortium name="EnsemblPlants"/>
        </authorList>
    </citation>
    <scope>IDENTIFICATION</scope>
    <source>
        <strain evidence="14">Yugu1</strain>
    </source>
</reference>
<dbReference type="AlphaFoldDB" id="K3Y8K8"/>
<dbReference type="OMA" id="DEQLCFM"/>
<dbReference type="InterPro" id="IPR000047">
    <property type="entry name" value="HTH_motif"/>
</dbReference>
<dbReference type="PROSITE" id="PS00027">
    <property type="entry name" value="HOMEOBOX_1"/>
    <property type="match status" value="1"/>
</dbReference>
<dbReference type="PRINTS" id="PR00031">
    <property type="entry name" value="HTHREPRESSR"/>
</dbReference>
<comment type="function">
    <text evidence="11">Transcription factor.</text>
</comment>
<keyword evidence="4 9" id="KW-0371">Homeobox</keyword>
<dbReference type="eggNOG" id="KOG0483">
    <property type="taxonomic scope" value="Eukaryota"/>
</dbReference>
<evidence type="ECO:0000256" key="12">
    <source>
        <dbReference type="SAM" id="MobiDB-lite"/>
    </source>
</evidence>
<dbReference type="InterPro" id="IPR001356">
    <property type="entry name" value="HD"/>
</dbReference>
<dbReference type="PROSITE" id="PS50071">
    <property type="entry name" value="HOMEOBOX_2"/>
    <property type="match status" value="1"/>
</dbReference>
<proteinExistence type="inferred from homology"/>
<evidence type="ECO:0000256" key="11">
    <source>
        <dbReference type="RuleBase" id="RU369038"/>
    </source>
</evidence>
<gene>
    <name evidence="14" type="primary">LOC101784648</name>
</gene>
<feature type="domain" description="Homeobox" evidence="13">
    <location>
        <begin position="129"/>
        <end position="190"/>
    </location>
</feature>
<evidence type="ECO:0000313" key="15">
    <source>
        <dbReference type="Proteomes" id="UP000004995"/>
    </source>
</evidence>
<comment type="subcellular location">
    <subcellularLocation>
        <location evidence="1 9 10">Nucleus</location>
    </subcellularLocation>
</comment>
<name>K3Y8K8_SETIT</name>
<dbReference type="FunFam" id="1.10.10.60:FF:000274">
    <property type="entry name" value="Homeobox-leucine zipper protein HOX24"/>
    <property type="match status" value="1"/>
</dbReference>
<dbReference type="SUPFAM" id="SSF46689">
    <property type="entry name" value="Homeodomain-like"/>
    <property type="match status" value="1"/>
</dbReference>
<feature type="compositionally biased region" description="Low complexity" evidence="12">
    <location>
        <begin position="239"/>
        <end position="251"/>
    </location>
</feature>
<evidence type="ECO:0000256" key="9">
    <source>
        <dbReference type="PROSITE-ProRule" id="PRU00108"/>
    </source>
</evidence>
<dbReference type="SMART" id="SM00389">
    <property type="entry name" value="HOX"/>
    <property type="match status" value="1"/>
</dbReference>
<feature type="DNA-binding region" description="Homeobox" evidence="9">
    <location>
        <begin position="131"/>
        <end position="191"/>
    </location>
</feature>
<dbReference type="PANTHER" id="PTHR24326:SF234">
    <property type="entry name" value="HOMEOBOX-LEUCINE ZIPPER PROTEIN HOX22"/>
    <property type="match status" value="1"/>
</dbReference>
<protein>
    <recommendedName>
        <fullName evidence="11">Homeobox-leucine zipper protein</fullName>
    </recommendedName>
    <alternativeName>
        <fullName evidence="11">HD-ZIP protein</fullName>
    </alternativeName>
    <alternativeName>
        <fullName evidence="11">Homeodomain transcription factor</fullName>
    </alternativeName>
</protein>
<dbReference type="InterPro" id="IPR009057">
    <property type="entry name" value="Homeodomain-like_sf"/>
</dbReference>
<keyword evidence="6 9" id="KW-0539">Nucleus</keyword>
<evidence type="ECO:0000256" key="6">
    <source>
        <dbReference type="ARBA" id="ARBA00023242"/>
    </source>
</evidence>
<evidence type="ECO:0000256" key="7">
    <source>
        <dbReference type="ARBA" id="ARBA00025748"/>
    </source>
</evidence>
<keyword evidence="15" id="KW-1185">Reference proteome</keyword>
<comment type="function">
    <text evidence="8">Probable transcription factor.</text>
</comment>
<reference evidence="15" key="1">
    <citation type="journal article" date="2012" name="Nat. Biotechnol.">
        <title>Reference genome sequence of the model plant Setaria.</title>
        <authorList>
            <person name="Bennetzen J.L."/>
            <person name="Schmutz J."/>
            <person name="Wang H."/>
            <person name="Percifield R."/>
            <person name="Hawkins J."/>
            <person name="Pontaroli A.C."/>
            <person name="Estep M."/>
            <person name="Feng L."/>
            <person name="Vaughn J.N."/>
            <person name="Grimwood J."/>
            <person name="Jenkins J."/>
            <person name="Barry K."/>
            <person name="Lindquist E."/>
            <person name="Hellsten U."/>
            <person name="Deshpande S."/>
            <person name="Wang X."/>
            <person name="Wu X."/>
            <person name="Mitros T."/>
            <person name="Triplett J."/>
            <person name="Yang X."/>
            <person name="Ye C.Y."/>
            <person name="Mauro-Herrera M."/>
            <person name="Wang L."/>
            <person name="Li P."/>
            <person name="Sharma M."/>
            <person name="Sharma R."/>
            <person name="Ronald P.C."/>
            <person name="Panaud O."/>
            <person name="Kellogg E.A."/>
            <person name="Brutnell T.P."/>
            <person name="Doust A.N."/>
            <person name="Tuskan G.A."/>
            <person name="Rokhsar D."/>
            <person name="Devos K.M."/>
        </authorList>
    </citation>
    <scope>NUCLEOTIDE SEQUENCE [LARGE SCALE GENOMIC DNA]</scope>
    <source>
        <strain evidence="15">cv. Yugu1</strain>
    </source>
</reference>
<keyword evidence="3 9" id="KW-0238">DNA-binding</keyword>
<dbReference type="InParanoid" id="K3Y8K8"/>
<evidence type="ECO:0000256" key="4">
    <source>
        <dbReference type="ARBA" id="ARBA00023155"/>
    </source>
</evidence>
<dbReference type="GO" id="GO:0045893">
    <property type="term" value="P:positive regulation of DNA-templated transcription"/>
    <property type="evidence" value="ECO:0000318"/>
    <property type="project" value="GO_Central"/>
</dbReference>
<dbReference type="GO" id="GO:0000981">
    <property type="term" value="F:DNA-binding transcription factor activity, RNA polymerase II-specific"/>
    <property type="evidence" value="ECO:0007669"/>
    <property type="project" value="UniProtKB-UniRule"/>
</dbReference>
<evidence type="ECO:0000256" key="1">
    <source>
        <dbReference type="ARBA" id="ARBA00004123"/>
    </source>
</evidence>
<feature type="compositionally biased region" description="Basic and acidic residues" evidence="12">
    <location>
        <begin position="47"/>
        <end position="60"/>
    </location>
</feature>